<dbReference type="PANTHER" id="PTHR39452">
    <property type="entry name" value="CHEY-P PHOSPHATASE CHEX"/>
    <property type="match status" value="1"/>
</dbReference>
<reference evidence="3 4" key="1">
    <citation type="submission" date="2016-08" db="EMBL/GenBank/DDBJ databases">
        <title>A new outlook on sporulation: Clostridium algidixylanolyticum.</title>
        <authorList>
            <person name="Poppleton D.I."/>
            <person name="Gribaldo S."/>
        </authorList>
    </citation>
    <scope>NUCLEOTIDE SEQUENCE [LARGE SCALE GENOMIC DNA]</scope>
    <source>
        <strain evidence="3 4">SPL73</strain>
    </source>
</reference>
<evidence type="ECO:0000313" key="3">
    <source>
        <dbReference type="EMBL" id="RKD35289.1"/>
    </source>
</evidence>
<sequence length="153" mass="16378">MDVKYINPFIQAFFSVMPQLGFEDIQKEGISLKDDNLVSTGVIMTVGIVGEVKGNVVYCLSLEDAKAIASTMMMGMPVEEFDEMAQSAVSELANMLTANAATFFSEMGITVDISTPTLIYGSNVSIKMSANQVLCVKVSANGIPFETNIAING</sequence>
<gene>
    <name evidence="3" type="ORF">BET01_02805</name>
</gene>
<evidence type="ECO:0000313" key="4">
    <source>
        <dbReference type="Proteomes" id="UP000284277"/>
    </source>
</evidence>
<evidence type="ECO:0000259" key="2">
    <source>
        <dbReference type="Pfam" id="PF13690"/>
    </source>
</evidence>
<dbReference type="GO" id="GO:0006935">
    <property type="term" value="P:chemotaxis"/>
    <property type="evidence" value="ECO:0007669"/>
    <property type="project" value="UniProtKB-KW"/>
</dbReference>
<dbReference type="RefSeq" id="WP_120195226.1">
    <property type="nucleotide sequence ID" value="NZ_MCIA01000001.1"/>
</dbReference>
<keyword evidence="1" id="KW-0145">Chemotaxis</keyword>
<dbReference type="EMBL" id="MCIA01000001">
    <property type="protein sequence ID" value="RKD35289.1"/>
    <property type="molecule type" value="Genomic_DNA"/>
</dbReference>
<keyword evidence="4" id="KW-1185">Reference proteome</keyword>
<dbReference type="PANTHER" id="PTHR39452:SF1">
    <property type="entry name" value="CHEY-P PHOSPHATASE CHEX"/>
    <property type="match status" value="1"/>
</dbReference>
<feature type="domain" description="Chemotaxis phosphatase CheX-like" evidence="2">
    <location>
        <begin position="42"/>
        <end position="136"/>
    </location>
</feature>
<protein>
    <submittedName>
        <fullName evidence="3">Chemotaxis protein CheX</fullName>
    </submittedName>
</protein>
<organism evidence="3 4">
    <name type="scientific">Lacrimispora algidixylanolytica</name>
    <dbReference type="NCBI Taxonomy" id="94868"/>
    <lineage>
        <taxon>Bacteria</taxon>
        <taxon>Bacillati</taxon>
        <taxon>Bacillota</taxon>
        <taxon>Clostridia</taxon>
        <taxon>Lachnospirales</taxon>
        <taxon>Lachnospiraceae</taxon>
        <taxon>Lacrimispora</taxon>
    </lineage>
</organism>
<dbReference type="InterPro" id="IPR028976">
    <property type="entry name" value="CheC-like_sf"/>
</dbReference>
<dbReference type="OrthoDB" id="9788100at2"/>
<dbReference type="InterPro" id="IPR028051">
    <property type="entry name" value="CheX-like_dom"/>
</dbReference>
<dbReference type="SUPFAM" id="SSF103039">
    <property type="entry name" value="CheC-like"/>
    <property type="match status" value="1"/>
</dbReference>
<proteinExistence type="predicted"/>
<comment type="caution">
    <text evidence="3">The sequence shown here is derived from an EMBL/GenBank/DDBJ whole genome shotgun (WGS) entry which is preliminary data.</text>
</comment>
<dbReference type="AlphaFoldDB" id="A0A419TCS0"/>
<name>A0A419TCS0_9FIRM</name>
<dbReference type="CDD" id="cd17906">
    <property type="entry name" value="CheX"/>
    <property type="match status" value="1"/>
</dbReference>
<dbReference type="InterPro" id="IPR038756">
    <property type="entry name" value="CheX-like"/>
</dbReference>
<dbReference type="Proteomes" id="UP000284277">
    <property type="component" value="Unassembled WGS sequence"/>
</dbReference>
<dbReference type="Gene3D" id="3.40.1550.10">
    <property type="entry name" value="CheC-like"/>
    <property type="match status" value="1"/>
</dbReference>
<evidence type="ECO:0000256" key="1">
    <source>
        <dbReference type="ARBA" id="ARBA00022500"/>
    </source>
</evidence>
<accession>A0A419TCS0</accession>
<dbReference type="Pfam" id="PF13690">
    <property type="entry name" value="CheX"/>
    <property type="match status" value="1"/>
</dbReference>